<dbReference type="Gene3D" id="3.30.1330.40">
    <property type="entry name" value="RutC-like"/>
    <property type="match status" value="1"/>
</dbReference>
<protein>
    <submittedName>
        <fullName evidence="2">Chorismate lyase/3-hydroxybenzoate synthase</fullName>
    </submittedName>
</protein>
<dbReference type="OrthoDB" id="1114505at2"/>
<dbReference type="InterPro" id="IPR049368">
    <property type="entry name" value="FkbO_Hyg5-like_N"/>
</dbReference>
<dbReference type="SUPFAM" id="SSF55298">
    <property type="entry name" value="YjgF-like"/>
    <property type="match status" value="1"/>
</dbReference>
<accession>A0A4R1ENP9</accession>
<dbReference type="EMBL" id="SMFQ01000005">
    <property type="protein sequence ID" value="TCJ82886.1"/>
    <property type="molecule type" value="Genomic_DNA"/>
</dbReference>
<reference evidence="2 3" key="1">
    <citation type="submission" date="2019-03" db="EMBL/GenBank/DDBJ databases">
        <title>Genomic Encyclopedia of Type Strains, Phase IV (KMG-IV): sequencing the most valuable type-strain genomes for metagenomic binning, comparative biology and taxonomic classification.</title>
        <authorList>
            <person name="Goeker M."/>
        </authorList>
    </citation>
    <scope>NUCLEOTIDE SEQUENCE [LARGE SCALE GENOMIC DNA]</scope>
    <source>
        <strain evidence="2 3">DSM 24830</strain>
    </source>
</reference>
<gene>
    <name evidence="2" type="ORF">EV695_3624</name>
</gene>
<keyword evidence="3" id="KW-1185">Reference proteome</keyword>
<organism evidence="2 3">
    <name type="scientific">Cocleimonas flava</name>
    <dbReference type="NCBI Taxonomy" id="634765"/>
    <lineage>
        <taxon>Bacteria</taxon>
        <taxon>Pseudomonadati</taxon>
        <taxon>Pseudomonadota</taxon>
        <taxon>Gammaproteobacteria</taxon>
        <taxon>Thiotrichales</taxon>
        <taxon>Thiotrichaceae</taxon>
        <taxon>Cocleimonas</taxon>
    </lineage>
</organism>
<keyword evidence="2" id="KW-0456">Lyase</keyword>
<dbReference type="Proteomes" id="UP000294887">
    <property type="component" value="Unassembled WGS sequence"/>
</dbReference>
<name>A0A4R1ENP9_9GAMM</name>
<evidence type="ECO:0000259" key="1">
    <source>
        <dbReference type="Pfam" id="PF21168"/>
    </source>
</evidence>
<proteinExistence type="predicted"/>
<dbReference type="Pfam" id="PF21168">
    <property type="entry name" value="FkbO_Hyg5-like_N"/>
    <property type="match status" value="1"/>
</dbReference>
<evidence type="ECO:0000313" key="3">
    <source>
        <dbReference type="Proteomes" id="UP000294887"/>
    </source>
</evidence>
<dbReference type="RefSeq" id="WP_131907384.1">
    <property type="nucleotide sequence ID" value="NZ_BAAAFU010000007.1"/>
</dbReference>
<dbReference type="GO" id="GO:0016829">
    <property type="term" value="F:lyase activity"/>
    <property type="evidence" value="ECO:0007669"/>
    <property type="project" value="UniProtKB-KW"/>
</dbReference>
<dbReference type="InterPro" id="IPR035959">
    <property type="entry name" value="RutC-like_sf"/>
</dbReference>
<comment type="caution">
    <text evidence="2">The sequence shown here is derived from an EMBL/GenBank/DDBJ whole genome shotgun (WGS) entry which is preliminary data.</text>
</comment>
<evidence type="ECO:0000313" key="2">
    <source>
        <dbReference type="EMBL" id="TCJ82886.1"/>
    </source>
</evidence>
<dbReference type="AlphaFoldDB" id="A0A4R1ENP9"/>
<feature type="domain" description="Chorismatase FkbO/Hyg5-like N-terminal" evidence="1">
    <location>
        <begin position="55"/>
        <end position="177"/>
    </location>
</feature>
<sequence length="316" mass="34931">MLINSYSSASAEQLNAESQNLAVIGFDCPITRQSQNQNHIPSGLGRTDASDFVHELWKIKDEPVISGISGLCKWSESGGFLFTSISLTAEECEDLEAATESVYAELLAFINQTEQRNLLRFWNYVPAINKGLGDNENYKLFCNGRLKAFKQAGINDADFPAATAVGNVTGGMTIYAISSVYKGIHHTNNKQQNAYQYPRQYGISSPSFARATSLEHPKGNLLFISGTASIIGHETLHEGDLAAQLQITKDNIFHLLEKTGYEVDSIQTMKVYLRNKSCLEESKKSLDKDFPDAAKIYTIADICRSNLLVEVECYCA</sequence>